<keyword evidence="3" id="KW-1185">Reference proteome</keyword>
<dbReference type="KEGG" id="nvn:NVIE_020440"/>
<dbReference type="Proteomes" id="UP000027093">
    <property type="component" value="Chromosome"/>
</dbReference>
<dbReference type="Gene3D" id="3.30.70.1230">
    <property type="entry name" value="Nucleotide cyclase"/>
    <property type="match status" value="1"/>
</dbReference>
<evidence type="ECO:0000259" key="1">
    <source>
        <dbReference type="PROSITE" id="PS50125"/>
    </source>
</evidence>
<proteinExistence type="predicted"/>
<evidence type="ECO:0000313" key="3">
    <source>
        <dbReference type="Proteomes" id="UP000027093"/>
    </source>
</evidence>
<dbReference type="STRING" id="926571.NVIE_020440"/>
<feature type="domain" description="Guanylate cyclase" evidence="1">
    <location>
        <begin position="204"/>
        <end position="348"/>
    </location>
</feature>
<dbReference type="HOGENOM" id="CLU_057456_0_0_2"/>
<dbReference type="PROSITE" id="PS50125">
    <property type="entry name" value="GUANYLATE_CYCLASE_2"/>
    <property type="match status" value="1"/>
</dbReference>
<dbReference type="PANTHER" id="PTHR43081">
    <property type="entry name" value="ADENYLATE CYCLASE, TERMINAL-DIFFERENTIATION SPECIFIC-RELATED"/>
    <property type="match status" value="1"/>
</dbReference>
<gene>
    <name evidence="2" type="ORF">NVIE_020440</name>
</gene>
<dbReference type="EMBL" id="CP007536">
    <property type="protein sequence ID" value="AIC16301.1"/>
    <property type="molecule type" value="Genomic_DNA"/>
</dbReference>
<evidence type="ECO:0000313" key="2">
    <source>
        <dbReference type="EMBL" id="AIC16301.1"/>
    </source>
</evidence>
<organism evidence="2 3">
    <name type="scientific">Nitrososphaera viennensis EN76</name>
    <dbReference type="NCBI Taxonomy" id="926571"/>
    <lineage>
        <taxon>Archaea</taxon>
        <taxon>Nitrososphaerota</taxon>
        <taxon>Nitrososphaeria</taxon>
        <taxon>Nitrososphaerales</taxon>
        <taxon>Nitrososphaeraceae</taxon>
        <taxon>Nitrososphaera</taxon>
    </lineage>
</organism>
<dbReference type="Pfam" id="PF00211">
    <property type="entry name" value="Guanylate_cyc"/>
    <property type="match status" value="1"/>
</dbReference>
<protein>
    <submittedName>
        <fullName evidence="2">Putative adenylate cyclase (Modular protein)</fullName>
    </submittedName>
</protein>
<dbReference type="AlphaFoldDB" id="A0A060HS15"/>
<reference evidence="2 3" key="1">
    <citation type="journal article" date="2014" name="Int. J. Syst. Evol. Microbiol.">
        <title>Nitrososphaera viennensis gen. nov., sp. nov., an aerobic and mesophilic, ammonia-oxidizing archaeon from soil and a member of the archaeal phylum Thaumarchaeota.</title>
        <authorList>
            <person name="Stieglmeier M."/>
            <person name="Klingl A."/>
            <person name="Alves R.J."/>
            <person name="Rittmann S.K."/>
            <person name="Melcher M."/>
            <person name="Leisch N."/>
            <person name="Schleper C."/>
        </authorList>
    </citation>
    <scope>NUCLEOTIDE SEQUENCE [LARGE SCALE GENOMIC DNA]</scope>
    <source>
        <strain evidence="2">EN76</strain>
    </source>
</reference>
<dbReference type="GO" id="GO:0009190">
    <property type="term" value="P:cyclic nucleotide biosynthetic process"/>
    <property type="evidence" value="ECO:0007669"/>
    <property type="project" value="InterPro"/>
</dbReference>
<name>A0A060HS15_9ARCH</name>
<dbReference type="InterPro" id="IPR029787">
    <property type="entry name" value="Nucleotide_cyclase"/>
</dbReference>
<accession>A0A060HS15</accession>
<dbReference type="SUPFAM" id="SSF55073">
    <property type="entry name" value="Nucleotide cyclase"/>
    <property type="match status" value="1"/>
</dbReference>
<dbReference type="GO" id="GO:0035556">
    <property type="term" value="P:intracellular signal transduction"/>
    <property type="evidence" value="ECO:0007669"/>
    <property type="project" value="InterPro"/>
</dbReference>
<dbReference type="InterPro" id="IPR050697">
    <property type="entry name" value="Adenylyl/Guanylyl_Cyclase_3/4"/>
</dbReference>
<dbReference type="PANTHER" id="PTHR43081:SF1">
    <property type="entry name" value="ADENYLATE CYCLASE, TERMINAL-DIFFERENTIATION SPECIFIC"/>
    <property type="match status" value="1"/>
</dbReference>
<sequence>MLLTYDARSSRSFITLARLSPSRSVIRSASRPSTRYFMFGSVKSTCSSSLCFPPIPPVYARHSLLIISPVQMSLIADLRFSCGINMSDPATPDSQRQIIINLYNSGIEPDIIALQLDIDREQVDRTIAEFAAEEERKHDSANATSGAPSFSSFELGQVVDTEQAVRLAQERVWRALRFEPQFNLSTEETNNILEKFVKSKVGFVILHVDIVGSTKLSMTVPADRLATIVQAFTQEMSILISAYGGYVLKYVGDAILAFFLADWNNLRVPCANAVSCAQAMIKVMRQGVNPILNQYDYPELNVRVGIDVGDNVVVQYGWDTMTLEDGRQVRHPHFDILGYTISVTAKMTGIAKPDQIVVGQFVYEALCDEARKAFAPVQVSPEKWDYVSDYTGKIYKLYGSK</sequence>
<dbReference type="CDD" id="cd07302">
    <property type="entry name" value="CHD"/>
    <property type="match status" value="1"/>
</dbReference>
<dbReference type="InterPro" id="IPR001054">
    <property type="entry name" value="A/G_cyclase"/>
</dbReference>